<name>A0ACC1SEV8_9HYPO</name>
<comment type="caution">
    <text evidence="1">The sequence shown here is derived from an EMBL/GenBank/DDBJ whole genome shotgun (WGS) entry which is preliminary data.</text>
</comment>
<accession>A0ACC1SEV8</accession>
<proteinExistence type="predicted"/>
<keyword evidence="2" id="KW-1185">Reference proteome</keyword>
<dbReference type="EMBL" id="JANRMS010000539">
    <property type="protein sequence ID" value="KAJ3538127.1"/>
    <property type="molecule type" value="Genomic_DNA"/>
</dbReference>
<gene>
    <name evidence="1" type="ORF">NM208_g6039</name>
</gene>
<evidence type="ECO:0000313" key="2">
    <source>
        <dbReference type="Proteomes" id="UP001148629"/>
    </source>
</evidence>
<reference evidence="1" key="1">
    <citation type="submission" date="2022-08" db="EMBL/GenBank/DDBJ databases">
        <title>Genome Sequence of Fusarium decemcellulare.</title>
        <authorList>
            <person name="Buettner E."/>
        </authorList>
    </citation>
    <scope>NUCLEOTIDE SEQUENCE</scope>
    <source>
        <strain evidence="1">Babe19</strain>
    </source>
</reference>
<protein>
    <submittedName>
        <fullName evidence="1">Uncharacterized protein</fullName>
    </submittedName>
</protein>
<organism evidence="1 2">
    <name type="scientific">Fusarium decemcellulare</name>
    <dbReference type="NCBI Taxonomy" id="57161"/>
    <lineage>
        <taxon>Eukaryota</taxon>
        <taxon>Fungi</taxon>
        <taxon>Dikarya</taxon>
        <taxon>Ascomycota</taxon>
        <taxon>Pezizomycotina</taxon>
        <taxon>Sordariomycetes</taxon>
        <taxon>Hypocreomycetidae</taxon>
        <taxon>Hypocreales</taxon>
        <taxon>Nectriaceae</taxon>
        <taxon>Fusarium</taxon>
        <taxon>Fusarium decemcellulare species complex</taxon>
    </lineage>
</organism>
<dbReference type="Proteomes" id="UP001148629">
    <property type="component" value="Unassembled WGS sequence"/>
</dbReference>
<sequence length="1248" mass="139828">MATNPPYNSDIDEDDTEYESTYQPDDANFIRGILSDLTFNCQSSELCDRCLKIDLEIPLSSLHDLKDGCALCQILKRKIKETEVPLLEARRCIRICSVLGTQEDSPSSNPIQPGLPVFLQSGSQSHFKLINAWLRLCDEGNCGNPYDGCCPKPDGDSIPTWIMPTGVIPTWAMPTRVIDVGPGEIDHDKVYLISTDKISTDKQGVGEHYVALSHCWGKVLEGKIPPNWCTTRTNEMQRKSGFLVADLPKTFQDAIRVTRELEKRYLWIDSLCIFQGDDEDWETEAKKMELVFRNAYCTIAATSAKDSTEGFLDRPVEKSDSQYVTVPHSSHGKVYVCTSVDDFHGDVEEGVLNKRAWVLQERALSRRTIHFTKRQTYFECGGGVRCETLTLMRSEETSFLSDQDFPFSLFDRHVSTQVKLGQSLFQTYSSLGLTKETDRPVAIHSLVTAMARAAETRACYGIVECVRHRTLLWQRSKNHPMTQIKFAAGKAPPSWSWMLHPGGIEFPEIEHLEIDRKDLNVKDNANNAVGDLKNDGYVLEARLVSFTEEVLMPSSGVTEFIATACRLLFSFLRLRIQHQQQAEISITAMIGSPTIKNHTAELLMYMLAWSLTGSSTGPSLGTDSWGSHNVTISPLYRAGGCGERFDMSEAAQVMAQAWAVEVAGEESVSRAFNMLMAAEAADSSFQNEEEAFFVPSYLEGSTYVQKLEEAHKSKLQARDSNRSSANGFAQNLTTFNLHQHPLPPGSHRGMSHTVIERPSTFEEDDTLAPLPSKWNKDDQWGGIEIQPDGLSVKYVRPKSQHDREHEACAVRADHYMPAQCGVYYYEVQILSAKRDDATIGIGFSTKTATLSRPVGWEPEAWGYHGDDGRCFTGQNIGRHYGPLYNTGDVIGCGVNFRDNTAFYTKNGVRIATAFHDINKGKLYPAISLKKPGEFIRANFGQTPFVYNIDDLMKEEREMVQKDIQSTDTSSLVPGMSETDVIQALVLQFLQHDGYVETARAFAEDMKVQKEALSLDPGVTVDGVNIRDDEDANNRQRIRRAILEGDIDRALKYTNAYYPHVLQDNEHVYFRLRCRRFIEMVRKAAQLNILSDSKHSNGHASEAVPQSMDLDLNGNDNVWEADGGENTAELAELERSMLEYGQKLQEEYANDPRKEVSKALNEIWALVAYQNPLKEPQVSHLLDRRGRVAVAEELNSAILLSLGKSSRAALEKLYAQTSVLLEDLRQDGGEGAFVSVDNAWDGIPRSTQI</sequence>
<evidence type="ECO:0000313" key="1">
    <source>
        <dbReference type="EMBL" id="KAJ3538127.1"/>
    </source>
</evidence>